<evidence type="ECO:0000256" key="1">
    <source>
        <dbReference type="SAM" id="MobiDB-lite"/>
    </source>
</evidence>
<dbReference type="PANTHER" id="PTHR28596">
    <property type="entry name" value="BBSOME-INTERACTING PROTEIN 1"/>
    <property type="match status" value="1"/>
</dbReference>
<dbReference type="AlphaFoldDB" id="A0A914XKA6"/>
<feature type="region of interest" description="Disordered" evidence="1">
    <location>
        <begin position="61"/>
        <end position="102"/>
    </location>
</feature>
<name>A0A914XKA6_9BILA</name>
<dbReference type="PANTHER" id="PTHR28596:SF1">
    <property type="entry name" value="BBSOME-INTERACTING PROTEIN 1"/>
    <property type="match status" value="1"/>
</dbReference>
<feature type="compositionally biased region" description="Low complexity" evidence="1">
    <location>
        <begin position="93"/>
        <end position="102"/>
    </location>
</feature>
<dbReference type="WBParaSite" id="PSAMB.scaffold849size40297.g9146.t1">
    <property type="protein sequence ID" value="PSAMB.scaffold849size40297.g9146.t1"/>
    <property type="gene ID" value="PSAMB.scaffold849size40297.g9146"/>
</dbReference>
<evidence type="ECO:0000313" key="2">
    <source>
        <dbReference type="Proteomes" id="UP000887566"/>
    </source>
</evidence>
<organism evidence="2 3">
    <name type="scientific">Plectus sambesii</name>
    <dbReference type="NCBI Taxonomy" id="2011161"/>
    <lineage>
        <taxon>Eukaryota</taxon>
        <taxon>Metazoa</taxon>
        <taxon>Ecdysozoa</taxon>
        <taxon>Nematoda</taxon>
        <taxon>Chromadorea</taxon>
        <taxon>Plectida</taxon>
        <taxon>Plectina</taxon>
        <taxon>Plectoidea</taxon>
        <taxon>Plectidae</taxon>
        <taxon>Plectus</taxon>
    </lineage>
</organism>
<dbReference type="GO" id="GO:0060271">
    <property type="term" value="P:cilium assembly"/>
    <property type="evidence" value="ECO:0007669"/>
    <property type="project" value="InterPro"/>
</dbReference>
<accession>A0A914XKA6</accession>
<reference evidence="3" key="1">
    <citation type="submission" date="2022-11" db="UniProtKB">
        <authorList>
            <consortium name="WormBaseParasite"/>
        </authorList>
    </citation>
    <scope>IDENTIFICATION</scope>
</reference>
<sequence length="102" mass="11638">MSGVREVMPMTGLLFQEQALNPVLCKPKLMPLKSVTLERLERMQKEAQEKMWELEKELVKAAEAADNDADTSDQRPDPNAPQADVWRADEEQQQQQQDEGEA</sequence>
<evidence type="ECO:0000313" key="3">
    <source>
        <dbReference type="WBParaSite" id="PSAMB.scaffold849size40297.g9146.t1"/>
    </source>
</evidence>
<dbReference type="InterPro" id="IPR028233">
    <property type="entry name" value="BBIP10"/>
</dbReference>
<dbReference type="GO" id="GO:0097500">
    <property type="term" value="P:receptor localization to non-motile cilium"/>
    <property type="evidence" value="ECO:0007669"/>
    <property type="project" value="TreeGrafter"/>
</dbReference>
<dbReference type="GO" id="GO:0034464">
    <property type="term" value="C:BBSome"/>
    <property type="evidence" value="ECO:0007669"/>
    <property type="project" value="InterPro"/>
</dbReference>
<proteinExistence type="predicted"/>
<protein>
    <submittedName>
        <fullName evidence="3">BBSome-interacting protein 1</fullName>
    </submittedName>
</protein>
<keyword evidence="2" id="KW-1185">Reference proteome</keyword>
<dbReference type="Proteomes" id="UP000887566">
    <property type="component" value="Unplaced"/>
</dbReference>
<dbReference type="Pfam" id="PF14777">
    <property type="entry name" value="BBIP10"/>
    <property type="match status" value="1"/>
</dbReference>